<proteinExistence type="predicted"/>
<protein>
    <submittedName>
        <fullName evidence="1">Uncharacterized protein</fullName>
    </submittedName>
</protein>
<evidence type="ECO:0000313" key="1">
    <source>
        <dbReference type="EMBL" id="KKT57661.1"/>
    </source>
</evidence>
<name>A0A0G1IE59_9BACT</name>
<dbReference type="AlphaFoldDB" id="A0A0G1IE59"/>
<evidence type="ECO:0000313" key="2">
    <source>
        <dbReference type="Proteomes" id="UP000033977"/>
    </source>
</evidence>
<reference evidence="1 2" key="1">
    <citation type="journal article" date="2015" name="Nature">
        <title>rRNA introns, odd ribosomes, and small enigmatic genomes across a large radiation of phyla.</title>
        <authorList>
            <person name="Brown C.T."/>
            <person name="Hug L.A."/>
            <person name="Thomas B.C."/>
            <person name="Sharon I."/>
            <person name="Castelle C.J."/>
            <person name="Singh A."/>
            <person name="Wilkins M.J."/>
            <person name="Williams K.H."/>
            <person name="Banfield J.F."/>
        </authorList>
    </citation>
    <scope>NUCLEOTIDE SEQUENCE [LARGE SCALE GENOMIC DNA]</scope>
</reference>
<dbReference type="Proteomes" id="UP000033977">
    <property type="component" value="Unassembled WGS sequence"/>
</dbReference>
<accession>A0A0G1IE59</accession>
<dbReference type="EMBL" id="LCIN01000002">
    <property type="protein sequence ID" value="KKT57661.1"/>
    <property type="molecule type" value="Genomic_DNA"/>
</dbReference>
<comment type="caution">
    <text evidence="1">The sequence shown here is derived from an EMBL/GenBank/DDBJ whole genome shotgun (WGS) entry which is preliminary data.</text>
</comment>
<organism evidence="1 2">
    <name type="scientific">Candidatus Giovannonibacteria bacterium GW2011_GWB1_44_23</name>
    <dbReference type="NCBI Taxonomy" id="1618652"/>
    <lineage>
        <taxon>Bacteria</taxon>
        <taxon>Candidatus Giovannoniibacteriota</taxon>
    </lineage>
</organism>
<gene>
    <name evidence="1" type="ORF">UW49_C0002G0057</name>
</gene>
<sequence>MSVRRMIRKELERKLRKHRKEALDIKKDLDYLNRAGNLIFYVFVGTGWKEQDPKVHYKACGRLGSVIRAAVEELKRQIEKLKREGGPSSAQGEKYICMAIATMPSGDPVFIPQKFFMPYLEKYGKHS</sequence>